<evidence type="ECO:0000313" key="9">
    <source>
        <dbReference type="EMBL" id="RSU07757.1"/>
    </source>
</evidence>
<dbReference type="GO" id="GO:0008108">
    <property type="term" value="F:UDP-glucose:hexose-1-phosphate uridylyltransferase activity"/>
    <property type="evidence" value="ECO:0007669"/>
    <property type="project" value="UniProtKB-EC"/>
</dbReference>
<reference evidence="9 10" key="1">
    <citation type="submission" date="2017-05" db="EMBL/GenBank/DDBJ databases">
        <title>Vagococcus spp. assemblies.</title>
        <authorList>
            <person name="Gulvik C.A."/>
        </authorList>
    </citation>
    <scope>NUCLEOTIDE SEQUENCE [LARGE SCALE GENOMIC DNA]</scope>
    <source>
        <strain evidence="9 10">DSM 24756</strain>
    </source>
</reference>
<dbReference type="Pfam" id="PF01087">
    <property type="entry name" value="GalP_UDP_transf"/>
    <property type="match status" value="1"/>
</dbReference>
<evidence type="ECO:0000256" key="2">
    <source>
        <dbReference type="ARBA" id="ARBA00004947"/>
    </source>
</evidence>
<dbReference type="UniPathway" id="UPA00214"/>
<evidence type="ECO:0000256" key="6">
    <source>
        <dbReference type="ARBA" id="ARBA00023144"/>
    </source>
</evidence>
<organism evidence="9 10">
    <name type="scientific">Vagococcus entomophilus</name>
    <dbReference type="NCBI Taxonomy" id="1160095"/>
    <lineage>
        <taxon>Bacteria</taxon>
        <taxon>Bacillati</taxon>
        <taxon>Bacillota</taxon>
        <taxon>Bacilli</taxon>
        <taxon>Lactobacillales</taxon>
        <taxon>Enterococcaceae</taxon>
        <taxon>Vagococcus</taxon>
    </lineage>
</organism>
<comment type="caution">
    <text evidence="9">The sequence shown here is derived from an EMBL/GenBank/DDBJ whole genome shotgun (WGS) entry which is preliminary data.</text>
</comment>
<proteinExistence type="predicted"/>
<dbReference type="PANTHER" id="PTHR39191">
    <property type="entry name" value="GALACTOSE-1-PHOSPHATE URIDYLYLTRANSFERASE"/>
    <property type="match status" value="1"/>
</dbReference>
<dbReference type="AlphaFoldDB" id="A0A430AIL5"/>
<evidence type="ECO:0000313" key="10">
    <source>
        <dbReference type="Proteomes" id="UP000288669"/>
    </source>
</evidence>
<accession>A0A430AIL5</accession>
<keyword evidence="4" id="KW-0808">Transferase</keyword>
<evidence type="ECO:0000256" key="3">
    <source>
        <dbReference type="ARBA" id="ARBA00022490"/>
    </source>
</evidence>
<keyword evidence="10" id="KW-1185">Reference proteome</keyword>
<keyword evidence="5" id="KW-0548">Nucleotidyltransferase</keyword>
<gene>
    <name evidence="9" type="ORF">CBF30_00515</name>
</gene>
<dbReference type="Proteomes" id="UP000288669">
    <property type="component" value="Unassembled WGS sequence"/>
</dbReference>
<evidence type="ECO:0000259" key="8">
    <source>
        <dbReference type="Pfam" id="PF01087"/>
    </source>
</evidence>
<evidence type="ECO:0000256" key="7">
    <source>
        <dbReference type="ARBA" id="ARBA00023277"/>
    </source>
</evidence>
<keyword evidence="3" id="KW-0963">Cytoplasm</keyword>
<name>A0A430AIL5_9ENTE</name>
<dbReference type="GO" id="GO:0005737">
    <property type="term" value="C:cytoplasm"/>
    <property type="evidence" value="ECO:0007669"/>
    <property type="project" value="InterPro"/>
</dbReference>
<evidence type="ECO:0000256" key="1">
    <source>
        <dbReference type="ARBA" id="ARBA00001107"/>
    </source>
</evidence>
<dbReference type="GO" id="GO:0006012">
    <property type="term" value="P:galactose metabolic process"/>
    <property type="evidence" value="ECO:0007669"/>
    <property type="project" value="UniProtKB-UniPathway"/>
</dbReference>
<comment type="catalytic activity">
    <reaction evidence="1">
        <text>alpha-D-galactose 1-phosphate + UDP-alpha-D-glucose = alpha-D-glucose 1-phosphate + UDP-alpha-D-galactose</text>
        <dbReference type="Rhea" id="RHEA:13989"/>
        <dbReference type="ChEBI" id="CHEBI:58336"/>
        <dbReference type="ChEBI" id="CHEBI:58601"/>
        <dbReference type="ChEBI" id="CHEBI:58885"/>
        <dbReference type="ChEBI" id="CHEBI:66914"/>
        <dbReference type="EC" id="2.7.7.12"/>
    </reaction>
</comment>
<evidence type="ECO:0000256" key="5">
    <source>
        <dbReference type="ARBA" id="ARBA00022695"/>
    </source>
</evidence>
<dbReference type="InterPro" id="IPR000766">
    <property type="entry name" value="GalP_uridyl_Trfase_II"/>
</dbReference>
<evidence type="ECO:0000256" key="4">
    <source>
        <dbReference type="ARBA" id="ARBA00022679"/>
    </source>
</evidence>
<dbReference type="PANTHER" id="PTHR39191:SF1">
    <property type="entry name" value="DUF4922 DOMAIN-CONTAINING PROTEIN"/>
    <property type="match status" value="1"/>
</dbReference>
<comment type="pathway">
    <text evidence="2">Carbohydrate metabolism; galactose metabolism.</text>
</comment>
<sequence>MSINQVVTDFATLAIKNDGFMEMDRLYIQNRVLALIGTKYFVPCVPRENLPSANALVEKLVEEALENKLIENQSKDKEVLSSKLMDLLTPPTSVINALFSKIYTKSPEDATHYFYHLCCQNASVKSVTESVAPIEWKQDNAYPKCPVCFTNEGYIGNEQLPAKVQHRMIRMNLEGSSWGFYYKEHPQFLEHCLFVAEKHQPLDMKQKTLDQLLQIVEIFPHYFAGAFAFSENPNPKSSLSHAHFEGGKRGLPIEKTTFETLFSLKKYPKIIAGILKWPVSAVRMQGENRKELASALMLLLKKCHKQKLIVLPVARKNHNFFEVDCFILKACDNLELPIYYQDKQWLLRNPCEIDEAKHISAFDQSTQGKVQFKAFCESL</sequence>
<dbReference type="OrthoDB" id="2293at2"/>
<keyword evidence="6" id="KW-0299">Galactose metabolism</keyword>
<keyword evidence="7" id="KW-0119">Carbohydrate metabolism</keyword>
<protein>
    <recommendedName>
        <fullName evidence="8">Galactose-1-phosphate uridyl transferase N-terminal domain-containing protein</fullName>
    </recommendedName>
</protein>
<dbReference type="RefSeq" id="WP_126821687.1">
    <property type="nucleotide sequence ID" value="NZ_JBHLWU010000001.1"/>
</dbReference>
<dbReference type="EMBL" id="NGJZ01000001">
    <property type="protein sequence ID" value="RSU07757.1"/>
    <property type="molecule type" value="Genomic_DNA"/>
</dbReference>
<feature type="domain" description="Galactose-1-phosphate uridyl transferase N-terminal" evidence="8">
    <location>
        <begin position="20"/>
        <end position="140"/>
    </location>
</feature>
<dbReference type="InterPro" id="IPR005849">
    <property type="entry name" value="GalP_Utransf_N"/>
</dbReference>